<name>A0A9Q1BU78_HOLLE</name>
<evidence type="ECO:0000259" key="1">
    <source>
        <dbReference type="PROSITE" id="PS51406"/>
    </source>
</evidence>
<dbReference type="PROSITE" id="PS51406">
    <property type="entry name" value="FIBRINOGEN_C_2"/>
    <property type="match status" value="1"/>
</dbReference>
<dbReference type="Pfam" id="PF00147">
    <property type="entry name" value="Fibrinogen_C"/>
    <property type="match status" value="1"/>
</dbReference>
<protein>
    <submittedName>
        <fullName evidence="2">Ficolin-1</fullName>
    </submittedName>
</protein>
<dbReference type="PANTHER" id="PTHR19143:SF459">
    <property type="entry name" value="FIBRINOGEN C-TERMINAL DOMAIN-CONTAINING PROTEIN"/>
    <property type="match status" value="1"/>
</dbReference>
<evidence type="ECO:0000313" key="2">
    <source>
        <dbReference type="EMBL" id="KAJ8032857.1"/>
    </source>
</evidence>
<dbReference type="InterPro" id="IPR050373">
    <property type="entry name" value="Fibrinogen_C-term_domain"/>
</dbReference>
<keyword evidence="3" id="KW-1185">Reference proteome</keyword>
<accession>A0A9Q1BU78</accession>
<dbReference type="Gene3D" id="3.90.215.10">
    <property type="entry name" value="Gamma Fibrinogen, chain A, domain 1"/>
    <property type="match status" value="1"/>
</dbReference>
<dbReference type="Proteomes" id="UP001152320">
    <property type="component" value="Chromosome 11"/>
</dbReference>
<dbReference type="InterPro" id="IPR002181">
    <property type="entry name" value="Fibrinogen_a/b/g_C_dom"/>
</dbReference>
<proteinExistence type="predicted"/>
<dbReference type="InterPro" id="IPR014716">
    <property type="entry name" value="Fibrinogen_a/b/g_C_1"/>
</dbReference>
<dbReference type="EMBL" id="JAIZAY010000011">
    <property type="protein sequence ID" value="KAJ8032857.1"/>
    <property type="molecule type" value="Genomic_DNA"/>
</dbReference>
<dbReference type="PANTHER" id="PTHR19143">
    <property type="entry name" value="FIBRINOGEN/TENASCIN/ANGIOPOEITIN"/>
    <property type="match status" value="1"/>
</dbReference>
<dbReference type="SMART" id="SM00186">
    <property type="entry name" value="FBG"/>
    <property type="match status" value="1"/>
</dbReference>
<reference evidence="2" key="1">
    <citation type="submission" date="2021-10" db="EMBL/GenBank/DDBJ databases">
        <title>Tropical sea cucumber genome reveals ecological adaptation and Cuvierian tubules defense mechanism.</title>
        <authorList>
            <person name="Chen T."/>
        </authorList>
    </citation>
    <scope>NUCLEOTIDE SEQUENCE</scope>
    <source>
        <strain evidence="2">Nanhai2018</strain>
        <tissue evidence="2">Muscle</tissue>
    </source>
</reference>
<dbReference type="AlphaFoldDB" id="A0A9Q1BU78"/>
<comment type="caution">
    <text evidence="2">The sequence shown here is derived from an EMBL/GenBank/DDBJ whole genome shotgun (WGS) entry which is preliminary data.</text>
</comment>
<organism evidence="2 3">
    <name type="scientific">Holothuria leucospilota</name>
    <name type="common">Black long sea cucumber</name>
    <name type="synonym">Mertensiothuria leucospilota</name>
    <dbReference type="NCBI Taxonomy" id="206669"/>
    <lineage>
        <taxon>Eukaryota</taxon>
        <taxon>Metazoa</taxon>
        <taxon>Echinodermata</taxon>
        <taxon>Eleutherozoa</taxon>
        <taxon>Echinozoa</taxon>
        <taxon>Holothuroidea</taxon>
        <taxon>Aspidochirotacea</taxon>
        <taxon>Aspidochirotida</taxon>
        <taxon>Holothuriidae</taxon>
        <taxon>Holothuria</taxon>
    </lineage>
</organism>
<gene>
    <name evidence="2" type="ORF">HOLleu_22925</name>
</gene>
<dbReference type="GO" id="GO:0005615">
    <property type="term" value="C:extracellular space"/>
    <property type="evidence" value="ECO:0007669"/>
    <property type="project" value="TreeGrafter"/>
</dbReference>
<evidence type="ECO:0000313" key="3">
    <source>
        <dbReference type="Proteomes" id="UP001152320"/>
    </source>
</evidence>
<sequence>MESNGGGWTVFQRRVDGTVDFYRNWTSYKQGFGALTHEFWLGNDKIHTLTVQNTYQLRIDVLNPHVGPVYHLYGSFSIGDETDKYRLSVGEEQGKTAGVVGNPLRWNNGRLFSTHDQDNDDTVTYNCAQRHRGAWWYKFVSHYNYYYAYYLCWKWHVENSAHFCSDSNLNGDYQETGVRSTFFWYDWNAQTGCGITRSEMKIRPV</sequence>
<dbReference type="CDD" id="cd00087">
    <property type="entry name" value="FReD"/>
    <property type="match status" value="1"/>
</dbReference>
<dbReference type="InterPro" id="IPR036056">
    <property type="entry name" value="Fibrinogen-like_C"/>
</dbReference>
<feature type="domain" description="Fibrinogen C-terminal" evidence="1">
    <location>
        <begin position="1"/>
        <end position="205"/>
    </location>
</feature>
<dbReference type="SUPFAM" id="SSF56496">
    <property type="entry name" value="Fibrinogen C-terminal domain-like"/>
    <property type="match status" value="1"/>
</dbReference>
<dbReference type="OrthoDB" id="7734170at2759"/>